<dbReference type="RefSeq" id="WP_053406465.1">
    <property type="nucleotide sequence ID" value="NZ_BQKE01000001.1"/>
</dbReference>
<feature type="transmembrane region" description="Helical" evidence="1">
    <location>
        <begin position="36"/>
        <end position="54"/>
    </location>
</feature>
<evidence type="ECO:0000313" key="3">
    <source>
        <dbReference type="Proteomes" id="UP001310022"/>
    </source>
</evidence>
<organism evidence="2 3">
    <name type="scientific">Persicobacter diffluens</name>
    <dbReference type="NCBI Taxonomy" id="981"/>
    <lineage>
        <taxon>Bacteria</taxon>
        <taxon>Pseudomonadati</taxon>
        <taxon>Bacteroidota</taxon>
        <taxon>Cytophagia</taxon>
        <taxon>Cytophagales</taxon>
        <taxon>Persicobacteraceae</taxon>
        <taxon>Persicobacter</taxon>
    </lineage>
</organism>
<feature type="transmembrane region" description="Helical" evidence="1">
    <location>
        <begin position="6"/>
        <end position="24"/>
    </location>
</feature>
<comment type="caution">
    <text evidence="2">The sequence shown here is derived from an EMBL/GenBank/DDBJ whole genome shotgun (WGS) entry which is preliminary data.</text>
</comment>
<proteinExistence type="predicted"/>
<keyword evidence="3" id="KW-1185">Reference proteome</keyword>
<keyword evidence="1" id="KW-1133">Transmembrane helix</keyword>
<evidence type="ECO:0000313" key="2">
    <source>
        <dbReference type="EMBL" id="GJM62366.1"/>
    </source>
</evidence>
<name>A0AAN5AMG1_9BACT</name>
<gene>
    <name evidence="2" type="ORF">PEDI_29180</name>
</gene>
<sequence length="74" mass="8637">MDFLPIQVKRLFLVILMPLSLWCLNEMFVQGMKWEGVLSGTGFILMLLLLQFFARSITEEGTQQRQTMIKKNVD</sequence>
<dbReference type="EMBL" id="BQKE01000001">
    <property type="protein sequence ID" value="GJM62366.1"/>
    <property type="molecule type" value="Genomic_DNA"/>
</dbReference>
<reference evidence="2 3" key="1">
    <citation type="submission" date="2021-12" db="EMBL/GenBank/DDBJ databases">
        <title>Genome sequencing of bacteria with rrn-lacking chromosome and rrn-plasmid.</title>
        <authorList>
            <person name="Anda M."/>
            <person name="Iwasaki W."/>
        </authorList>
    </citation>
    <scope>NUCLEOTIDE SEQUENCE [LARGE SCALE GENOMIC DNA]</scope>
    <source>
        <strain evidence="2 3">NBRC 15940</strain>
    </source>
</reference>
<protein>
    <submittedName>
        <fullName evidence="2">Uncharacterized protein</fullName>
    </submittedName>
</protein>
<keyword evidence="1" id="KW-0812">Transmembrane</keyword>
<dbReference type="AlphaFoldDB" id="A0AAN5AMG1"/>
<dbReference type="Proteomes" id="UP001310022">
    <property type="component" value="Unassembled WGS sequence"/>
</dbReference>
<evidence type="ECO:0000256" key="1">
    <source>
        <dbReference type="SAM" id="Phobius"/>
    </source>
</evidence>
<accession>A0AAN5AMG1</accession>
<keyword evidence="1" id="KW-0472">Membrane</keyword>